<dbReference type="EC" id="1.4.1.21" evidence="4"/>
<comment type="caution">
    <text evidence="4">The sequence shown here is derived from an EMBL/GenBank/DDBJ whole genome shotgun (WGS) entry which is preliminary data.</text>
</comment>
<dbReference type="Proteomes" id="UP000075544">
    <property type="component" value="Unassembled WGS sequence"/>
</dbReference>
<evidence type="ECO:0000313" key="4">
    <source>
        <dbReference type="EMBL" id="KXZ70112.1"/>
    </source>
</evidence>
<evidence type="ECO:0000256" key="1">
    <source>
        <dbReference type="ARBA" id="ARBA00023002"/>
    </source>
</evidence>
<dbReference type="InterPro" id="IPR018931">
    <property type="entry name" value="DUF2520"/>
</dbReference>
<evidence type="ECO:0000259" key="3">
    <source>
        <dbReference type="Pfam" id="PF10728"/>
    </source>
</evidence>
<accession>A0A150HTW5</accession>
<dbReference type="InterPro" id="IPR037108">
    <property type="entry name" value="TM1727-like_C_sf"/>
</dbReference>
<dbReference type="AlphaFoldDB" id="A0A150HTW5"/>
<feature type="domain" description="Pyrroline-5-carboxylate reductase catalytic N-terminal" evidence="2">
    <location>
        <begin position="3"/>
        <end position="89"/>
    </location>
</feature>
<dbReference type="SUPFAM" id="SSF51735">
    <property type="entry name" value="NAD(P)-binding Rossmann-fold domains"/>
    <property type="match status" value="1"/>
</dbReference>
<reference evidence="4 5" key="1">
    <citation type="journal article" date="2016" name="Sci. Rep.">
        <title>Genomic and phenotypic characterization of the species Acinetobacter venetianus.</title>
        <authorList>
            <person name="Fondi M."/>
            <person name="Maida I."/>
            <person name="Perrin E."/>
            <person name="Orlandini V."/>
            <person name="La Torre L."/>
            <person name="Bosi E."/>
            <person name="Negroni A."/>
            <person name="Zanaroli G."/>
            <person name="Fava F."/>
            <person name="Decorosi F."/>
            <person name="Giovannetti L."/>
            <person name="Viti C."/>
            <person name="Vaneechoutte M."/>
            <person name="Dijkshoorn L."/>
            <person name="Fani R."/>
        </authorList>
    </citation>
    <scope>NUCLEOTIDE SEQUENCE [LARGE SCALE GENOMIC DNA]</scope>
    <source>
        <strain evidence="4 5">LUH13518</strain>
    </source>
</reference>
<dbReference type="InterPro" id="IPR028939">
    <property type="entry name" value="P5C_Rdtase_cat_N"/>
</dbReference>
<dbReference type="SUPFAM" id="SSF48179">
    <property type="entry name" value="6-phosphogluconate dehydrogenase C-terminal domain-like"/>
    <property type="match status" value="1"/>
</dbReference>
<organism evidence="4 5">
    <name type="scientific">Acinetobacter venetianus</name>
    <dbReference type="NCBI Taxonomy" id="52133"/>
    <lineage>
        <taxon>Bacteria</taxon>
        <taxon>Pseudomonadati</taxon>
        <taxon>Pseudomonadota</taxon>
        <taxon>Gammaproteobacteria</taxon>
        <taxon>Moraxellales</taxon>
        <taxon>Moraxellaceae</taxon>
        <taxon>Acinetobacter</taxon>
    </lineage>
</organism>
<keyword evidence="1 4" id="KW-0560">Oxidoreductase</keyword>
<sequence>MMRITLIGAGRVANHLALVLEKKHRIIQVFSRDKQKAQNLADRVNAEAINQIEQLDSQTDLVIIAVSDQAISELIKNLSQYVPDSLIVHTSGSTSLSVLTESHLRAGVFYPLQTFSFEREVSWSDTPLFVEATNTQDLNVLTELANELSDCVYQYSSKQRQTLHLAAVFACNFSNYCYDMAKQIVDAESVDFNLLLPLIMETANKATQNDPQKMQTGPAMRGDQNILSMHRNLLINAHRADLENIYKIMSDGIFERQNKSH</sequence>
<dbReference type="GO" id="GO:0033735">
    <property type="term" value="F:aspartate dehydrogenase [NAD(P)+] activity"/>
    <property type="evidence" value="ECO:0007669"/>
    <property type="project" value="UniProtKB-EC"/>
</dbReference>
<dbReference type="Pfam" id="PF03807">
    <property type="entry name" value="F420_oxidored"/>
    <property type="match status" value="1"/>
</dbReference>
<dbReference type="PANTHER" id="PTHR40459">
    <property type="entry name" value="CONSERVED HYPOTHETICAL ALANINE AND LEUCINE RICH PROTEIN"/>
    <property type="match status" value="1"/>
</dbReference>
<evidence type="ECO:0000259" key="2">
    <source>
        <dbReference type="Pfam" id="PF03807"/>
    </source>
</evidence>
<dbReference type="Gene3D" id="1.10.1040.20">
    <property type="entry name" value="ProC-like, C-terminal domain"/>
    <property type="match status" value="1"/>
</dbReference>
<feature type="domain" description="DUF2520" evidence="3">
    <location>
        <begin position="127"/>
        <end position="251"/>
    </location>
</feature>
<dbReference type="EMBL" id="JRHX01000062">
    <property type="protein sequence ID" value="KXZ70112.1"/>
    <property type="molecule type" value="Genomic_DNA"/>
</dbReference>
<dbReference type="PANTHER" id="PTHR40459:SF1">
    <property type="entry name" value="CONSERVED HYPOTHETICAL ALANINE AND LEUCINE RICH PROTEIN"/>
    <property type="match status" value="1"/>
</dbReference>
<protein>
    <submittedName>
        <fullName evidence="4">L-aspartate dehydrogenase</fullName>
        <ecNumber evidence="4">1.4.1.21</ecNumber>
    </submittedName>
</protein>
<evidence type="ECO:0000313" key="5">
    <source>
        <dbReference type="Proteomes" id="UP000075544"/>
    </source>
</evidence>
<dbReference type="Gene3D" id="3.40.50.720">
    <property type="entry name" value="NAD(P)-binding Rossmann-like Domain"/>
    <property type="match status" value="1"/>
</dbReference>
<name>A0A150HTW5_9GAMM</name>
<dbReference type="InterPro" id="IPR036291">
    <property type="entry name" value="NAD(P)-bd_dom_sf"/>
</dbReference>
<dbReference type="PATRIC" id="fig|52133.19.peg.2127"/>
<gene>
    <name evidence="4" type="primary">nadX_2</name>
    <name evidence="4" type="ORF">AVENLUH13518_02094</name>
</gene>
<dbReference type="Pfam" id="PF10728">
    <property type="entry name" value="DUF2520"/>
    <property type="match status" value="1"/>
</dbReference>
<dbReference type="InterPro" id="IPR008927">
    <property type="entry name" value="6-PGluconate_DH-like_C_sf"/>
</dbReference>
<proteinExistence type="predicted"/>